<accession>A0A804LX03</accession>
<evidence type="ECO:0000313" key="3">
    <source>
        <dbReference type="Proteomes" id="UP000007305"/>
    </source>
</evidence>
<dbReference type="AlphaFoldDB" id="A0A804LX03"/>
<feature type="region of interest" description="Disordered" evidence="1">
    <location>
        <begin position="43"/>
        <end position="142"/>
    </location>
</feature>
<name>A0A804LX03_MAIZE</name>
<sequence>MSLCQSHSATEGPFNDSPARGPGMTSFPLLVTRLVTYPFSKGMDEDASVDTKREADAEGPVHSDHVLVEPHRPSGPTRLRYFRRRRDAQALPLPQLPPPSAGGGAESGPRRAWPGRPRVRRSGAAEATWGGGARNGEGWWGE</sequence>
<keyword evidence="3" id="KW-1185">Reference proteome</keyword>
<dbReference type="EnsemblPlants" id="Zm00001eb042560_T001">
    <property type="protein sequence ID" value="Zm00001eb042560_P001"/>
    <property type="gene ID" value="Zm00001eb042560"/>
</dbReference>
<evidence type="ECO:0000256" key="1">
    <source>
        <dbReference type="SAM" id="MobiDB-lite"/>
    </source>
</evidence>
<feature type="compositionally biased region" description="Basic and acidic residues" evidence="1">
    <location>
        <begin position="49"/>
        <end position="72"/>
    </location>
</feature>
<protein>
    <submittedName>
        <fullName evidence="2">Uncharacterized protein</fullName>
    </submittedName>
</protein>
<dbReference type="Proteomes" id="UP000007305">
    <property type="component" value="Chromosome 1"/>
</dbReference>
<dbReference type="Gramene" id="Zm00001eb042560_T001">
    <property type="protein sequence ID" value="Zm00001eb042560_P001"/>
    <property type="gene ID" value="Zm00001eb042560"/>
</dbReference>
<proteinExistence type="predicted"/>
<feature type="compositionally biased region" description="Gly residues" evidence="1">
    <location>
        <begin position="129"/>
        <end position="142"/>
    </location>
</feature>
<feature type="region of interest" description="Disordered" evidence="1">
    <location>
        <begin position="1"/>
        <end position="26"/>
    </location>
</feature>
<reference evidence="2" key="2">
    <citation type="submission" date="2019-07" db="EMBL/GenBank/DDBJ databases">
        <authorList>
            <person name="Seetharam A."/>
            <person name="Woodhouse M."/>
            <person name="Cannon E."/>
        </authorList>
    </citation>
    <scope>NUCLEOTIDE SEQUENCE [LARGE SCALE GENOMIC DNA]</scope>
    <source>
        <strain evidence="2">cv. B73</strain>
    </source>
</reference>
<reference evidence="3" key="1">
    <citation type="submission" date="2015-12" db="EMBL/GenBank/DDBJ databases">
        <title>Update maize B73 reference genome by single molecule sequencing technologies.</title>
        <authorList>
            <consortium name="Maize Genome Sequencing Project"/>
            <person name="Ware D."/>
        </authorList>
    </citation>
    <scope>NUCLEOTIDE SEQUENCE [LARGE SCALE GENOMIC DNA]</scope>
    <source>
        <strain evidence="3">cv. B73</strain>
    </source>
</reference>
<dbReference type="InParanoid" id="A0A804LX03"/>
<evidence type="ECO:0000313" key="2">
    <source>
        <dbReference type="EnsemblPlants" id="Zm00001eb042560_P001"/>
    </source>
</evidence>
<reference evidence="2" key="3">
    <citation type="submission" date="2021-05" db="UniProtKB">
        <authorList>
            <consortium name="EnsemblPlants"/>
        </authorList>
    </citation>
    <scope>IDENTIFICATION</scope>
    <source>
        <strain evidence="2">cv. B73</strain>
    </source>
</reference>
<organism evidence="2 3">
    <name type="scientific">Zea mays</name>
    <name type="common">Maize</name>
    <dbReference type="NCBI Taxonomy" id="4577"/>
    <lineage>
        <taxon>Eukaryota</taxon>
        <taxon>Viridiplantae</taxon>
        <taxon>Streptophyta</taxon>
        <taxon>Embryophyta</taxon>
        <taxon>Tracheophyta</taxon>
        <taxon>Spermatophyta</taxon>
        <taxon>Magnoliopsida</taxon>
        <taxon>Liliopsida</taxon>
        <taxon>Poales</taxon>
        <taxon>Poaceae</taxon>
        <taxon>PACMAD clade</taxon>
        <taxon>Panicoideae</taxon>
        <taxon>Andropogonodae</taxon>
        <taxon>Andropogoneae</taxon>
        <taxon>Tripsacinae</taxon>
        <taxon>Zea</taxon>
    </lineage>
</organism>